<dbReference type="EMBL" id="CACSHJ010000089">
    <property type="protein sequence ID" value="CAA0381089.1"/>
    <property type="molecule type" value="Genomic_DNA"/>
</dbReference>
<dbReference type="Araport" id="AT3G02390"/>
<sequence>MNHQKSFFLITFTKENKSRPSKSSVSENISSYCSFLCRTPKMETFLIGTYMVDEKKKLTWQSGESRVTNENVTNKPLVKRLGCS</sequence>
<proteinExistence type="predicted"/>
<dbReference type="KEGG" id="ath:AT3G02390"/>
<dbReference type="Proteomes" id="UP000434276">
    <property type="component" value="Unassembled WGS sequence"/>
</dbReference>
<accession>A0A654F8L5</accession>
<dbReference type="GeneID" id="820514"/>
<evidence type="ECO:0000313" key="4">
    <source>
        <dbReference type="Proteomes" id="UP000426265"/>
    </source>
</evidence>
<evidence type="ECO:0000313" key="5">
    <source>
        <dbReference type="Proteomes" id="UP000434276"/>
    </source>
</evidence>
<gene>
    <name evidence="1" type="ordered locus">At3g02390</name>
    <name evidence="3" type="ORF">AN1_LOCUS11506</name>
    <name evidence="2" type="ORF">C24_LOCUS11345</name>
</gene>
<organism evidence="3 4">
    <name type="scientific">Arabidopsis thaliana</name>
    <name type="common">Mouse-ear cress</name>
    <dbReference type="NCBI Taxonomy" id="3702"/>
    <lineage>
        <taxon>Eukaryota</taxon>
        <taxon>Viridiplantae</taxon>
        <taxon>Streptophyta</taxon>
        <taxon>Embryophyta</taxon>
        <taxon>Tracheophyta</taxon>
        <taxon>Spermatophyta</taxon>
        <taxon>Magnoliopsida</taxon>
        <taxon>eudicotyledons</taxon>
        <taxon>Gunneridae</taxon>
        <taxon>Pentapetalae</taxon>
        <taxon>rosids</taxon>
        <taxon>malvids</taxon>
        <taxon>Brassicales</taxon>
        <taxon>Brassicaceae</taxon>
        <taxon>Camelineae</taxon>
        <taxon>Arabidopsis</taxon>
    </lineage>
</organism>
<evidence type="ECO:0000313" key="2">
    <source>
        <dbReference type="EMBL" id="CAA0381089.1"/>
    </source>
</evidence>
<dbReference type="Proteomes" id="UP000426265">
    <property type="component" value="Unassembled WGS sequence"/>
</dbReference>
<name>A0A654F8L5_ARATH</name>
<evidence type="ECO:0000313" key="3">
    <source>
        <dbReference type="EMBL" id="VYS56052.1"/>
    </source>
</evidence>
<reference evidence="3 4" key="1">
    <citation type="submission" date="2019-11" db="EMBL/GenBank/DDBJ databases">
        <authorList>
            <person name="Jiao W.-B."/>
            <person name="Schneeberger K."/>
        </authorList>
    </citation>
    <scope>NUCLEOTIDE SEQUENCE [LARGE SCALE GENOMIC DNA]</scope>
    <source>
        <strain evidence="4">cv. An-1</strain>
        <strain evidence="5">cv. C24</strain>
    </source>
</reference>
<evidence type="ECO:0000313" key="1">
    <source>
        <dbReference type="Araport" id="AT3G02390"/>
    </source>
</evidence>
<protein>
    <submittedName>
        <fullName evidence="3">Uncharacterized protein</fullName>
    </submittedName>
</protein>
<dbReference type="AlphaFoldDB" id="A0A654F8L5"/>
<dbReference type="ExpressionAtlas" id="A0A654F8L5">
    <property type="expression patterns" value="differential"/>
</dbReference>
<dbReference type="OrthoDB" id="1032416at2759"/>
<dbReference type="EMBL" id="CACRSJ010000106">
    <property type="protein sequence ID" value="VYS56052.1"/>
    <property type="molecule type" value="Genomic_DNA"/>
</dbReference>